<dbReference type="SUPFAM" id="SSF56601">
    <property type="entry name" value="beta-lactamase/transpeptidase-like"/>
    <property type="match status" value="1"/>
</dbReference>
<feature type="transmembrane region" description="Helical" evidence="2">
    <location>
        <begin position="327"/>
        <end position="347"/>
    </location>
</feature>
<organism evidence="5 6">
    <name type="scientific">Neobacillus bataviensis</name>
    <dbReference type="NCBI Taxonomy" id="220685"/>
    <lineage>
        <taxon>Bacteria</taxon>
        <taxon>Bacillati</taxon>
        <taxon>Bacillota</taxon>
        <taxon>Bacilli</taxon>
        <taxon>Bacillales</taxon>
        <taxon>Bacillaceae</taxon>
        <taxon>Neobacillus</taxon>
    </lineage>
</organism>
<dbReference type="RefSeq" id="WP_144567049.1">
    <property type="nucleotide sequence ID" value="NZ_VIVN01000011.1"/>
</dbReference>
<accession>A0A561D0H8</accession>
<feature type="transmembrane region" description="Helical" evidence="2">
    <location>
        <begin position="177"/>
        <end position="195"/>
    </location>
</feature>
<name>A0A561D0H8_9BACI</name>
<evidence type="ECO:0000256" key="2">
    <source>
        <dbReference type="SAM" id="Phobius"/>
    </source>
</evidence>
<dbReference type="CDD" id="cd07341">
    <property type="entry name" value="M56_BlaR1_MecR1_like"/>
    <property type="match status" value="1"/>
</dbReference>
<keyword evidence="2" id="KW-0812">Transmembrane</keyword>
<keyword evidence="6" id="KW-1185">Reference proteome</keyword>
<comment type="similarity">
    <text evidence="1">Belongs to the peptidase M56 family.</text>
</comment>
<evidence type="ECO:0000259" key="3">
    <source>
        <dbReference type="Pfam" id="PF00905"/>
    </source>
</evidence>
<keyword evidence="2" id="KW-1133">Transmembrane helix</keyword>
<evidence type="ECO:0000259" key="4">
    <source>
        <dbReference type="Pfam" id="PF05569"/>
    </source>
</evidence>
<dbReference type="EMBL" id="VIVN01000011">
    <property type="protein sequence ID" value="TWD96578.1"/>
    <property type="molecule type" value="Genomic_DNA"/>
</dbReference>
<comment type="caution">
    <text evidence="5">The sequence shown here is derived from an EMBL/GenBank/DDBJ whole genome shotgun (WGS) entry which is preliminary data.</text>
</comment>
<reference evidence="5 6" key="1">
    <citation type="submission" date="2019-06" db="EMBL/GenBank/DDBJ databases">
        <title>Sorghum-associated microbial communities from plants grown in Nebraska, USA.</title>
        <authorList>
            <person name="Schachtman D."/>
        </authorList>
    </citation>
    <scope>NUCLEOTIDE SEQUENCE [LARGE SCALE GENOMIC DNA]</scope>
    <source>
        <strain evidence="5 6">2482</strain>
    </source>
</reference>
<feature type="domain" description="Penicillin-binding protein transpeptidase" evidence="3">
    <location>
        <begin position="379"/>
        <end position="592"/>
    </location>
</feature>
<dbReference type="GO" id="GO:0008658">
    <property type="term" value="F:penicillin binding"/>
    <property type="evidence" value="ECO:0007669"/>
    <property type="project" value="InterPro"/>
</dbReference>
<protein>
    <submittedName>
        <fullName evidence="5">Bla regulator protein BlaR1</fullName>
    </submittedName>
</protein>
<dbReference type="Pfam" id="PF05569">
    <property type="entry name" value="Peptidase_M56"/>
    <property type="match status" value="1"/>
</dbReference>
<feature type="transmembrane region" description="Helical" evidence="2">
    <location>
        <begin position="228"/>
        <end position="247"/>
    </location>
</feature>
<dbReference type="InterPro" id="IPR008756">
    <property type="entry name" value="Peptidase_M56"/>
</dbReference>
<dbReference type="Pfam" id="PF00905">
    <property type="entry name" value="Transpeptidase"/>
    <property type="match status" value="1"/>
</dbReference>
<dbReference type="InterPro" id="IPR001460">
    <property type="entry name" value="PCN-bd_Tpept"/>
</dbReference>
<evidence type="ECO:0000313" key="5">
    <source>
        <dbReference type="EMBL" id="TWD96578.1"/>
    </source>
</evidence>
<dbReference type="Proteomes" id="UP000319671">
    <property type="component" value="Unassembled WGS sequence"/>
</dbReference>
<dbReference type="AlphaFoldDB" id="A0A561D0H8"/>
<dbReference type="InterPro" id="IPR052173">
    <property type="entry name" value="Beta-lactam_resp_regulator"/>
</dbReference>
<proteinExistence type="inferred from homology"/>
<evidence type="ECO:0000256" key="1">
    <source>
        <dbReference type="ARBA" id="ARBA00011075"/>
    </source>
</evidence>
<feature type="domain" description="Peptidase M56" evidence="4">
    <location>
        <begin position="9"/>
        <end position="311"/>
    </location>
</feature>
<feature type="transmembrane region" description="Helical" evidence="2">
    <location>
        <begin position="41"/>
        <end position="59"/>
    </location>
</feature>
<dbReference type="Gene3D" id="3.40.710.10">
    <property type="entry name" value="DD-peptidase/beta-lactamase superfamily"/>
    <property type="match status" value="1"/>
</dbReference>
<dbReference type="PANTHER" id="PTHR34978">
    <property type="entry name" value="POSSIBLE SENSOR-TRANSDUCER PROTEIN BLAR"/>
    <property type="match status" value="1"/>
</dbReference>
<dbReference type="PANTHER" id="PTHR34978:SF3">
    <property type="entry name" value="SLR0241 PROTEIN"/>
    <property type="match status" value="1"/>
</dbReference>
<keyword evidence="2" id="KW-0472">Membrane</keyword>
<sequence>MDTILLRILVSTIVVSILIFIILLIKKLLNHHLTVKAHYHIWYFLCIPILATFIPWNYFRLGEGTRYFKSLLFLHRDVPSKSEKINGVAASQETNSDLLHDFTVSVSKSTPDFVYHTFFTVWVIGVVLFLGAVVYSNYQISQMKKSAVAVTNQKLNELFKACKEMIGVKRNIRLRETSFVTSPITVGIFQPYIFLPSKTGESFSLNELKYVFLHELNHHKSKDLFVNYVMWLFRMIYWFNPVVWYALKRIRFDRELACDASVLNLLDESGYIEYGHTIIRFADKKYDRTLEHFAPGIGGTKKQITQRIECIASFSSDSLLLKWKSKVICAVLGVVVLLLAPITTVIASPDDVYRFTGKNTVYEDLSSYFRGYKGSFVLYDPSKNQYQIYNREMSEQRISPDSTYKIYSALFALESNVISVNNNEQVWDGKNYPYSEWNQNQNLATALSRSVNWYFQNTDREVGRKQLQDYFHRIKYGNEDLSGNLDRYWMESSLKISPIEQVQLLYQLEENQWNFKVESIKAVEKAILIEDQKNGRLYGKTGTGMINGKNSNGWFIGFVDKGDHRFYFAVNIQNKDGQAQGSKAAEIAKQILHHKKIYSF</sequence>
<dbReference type="InterPro" id="IPR012338">
    <property type="entry name" value="Beta-lactam/transpept-like"/>
</dbReference>
<feature type="transmembrane region" description="Helical" evidence="2">
    <location>
        <begin position="113"/>
        <end position="135"/>
    </location>
</feature>
<evidence type="ECO:0000313" key="6">
    <source>
        <dbReference type="Proteomes" id="UP000319671"/>
    </source>
</evidence>
<gene>
    <name evidence="5" type="ORF">FB550_111238</name>
</gene>
<feature type="transmembrane region" description="Helical" evidence="2">
    <location>
        <begin position="6"/>
        <end position="29"/>
    </location>
</feature>
<dbReference type="NCBIfam" id="NF000326">
    <property type="entry name" value="blaR1_generic"/>
    <property type="match status" value="1"/>
</dbReference>